<organism evidence="2 3">
    <name type="scientific">Olleya sediminilitoris</name>
    <dbReference type="NCBI Taxonomy" id="2795739"/>
    <lineage>
        <taxon>Bacteria</taxon>
        <taxon>Pseudomonadati</taxon>
        <taxon>Bacteroidota</taxon>
        <taxon>Flavobacteriia</taxon>
        <taxon>Flavobacteriales</taxon>
        <taxon>Flavobacteriaceae</taxon>
    </lineage>
</organism>
<dbReference type="Pfam" id="PF08239">
    <property type="entry name" value="SH3_3"/>
    <property type="match status" value="1"/>
</dbReference>
<keyword evidence="3" id="KW-1185">Reference proteome</keyword>
<dbReference type="Gene3D" id="2.30.30.40">
    <property type="entry name" value="SH3 Domains"/>
    <property type="match status" value="1"/>
</dbReference>
<evidence type="ECO:0000313" key="3">
    <source>
        <dbReference type="Proteomes" id="UP000605013"/>
    </source>
</evidence>
<dbReference type="InterPro" id="IPR003646">
    <property type="entry name" value="SH3-like_bac-type"/>
</dbReference>
<proteinExistence type="predicted"/>
<reference evidence="2 3" key="1">
    <citation type="submission" date="2020-12" db="EMBL/GenBank/DDBJ databases">
        <title>Olleya sediminilitoris sp. nov., isolated from a tidal flat.</title>
        <authorList>
            <person name="Park S."/>
            <person name="Yoon J.-H."/>
        </authorList>
    </citation>
    <scope>NUCLEOTIDE SEQUENCE [LARGE SCALE GENOMIC DNA]</scope>
    <source>
        <strain evidence="2 3">YSTF-M6</strain>
    </source>
</reference>
<dbReference type="RefSeq" id="WP_203000317.1">
    <property type="nucleotide sequence ID" value="NZ_JAEMEF010000006.1"/>
</dbReference>
<name>A0ABS1WLC4_9FLAO</name>
<protein>
    <submittedName>
        <fullName evidence="2">SH3 domain-containing protein</fullName>
    </submittedName>
</protein>
<comment type="caution">
    <text evidence="2">The sequence shown here is derived from an EMBL/GenBank/DDBJ whole genome shotgun (WGS) entry which is preliminary data.</text>
</comment>
<evidence type="ECO:0000259" key="1">
    <source>
        <dbReference type="Pfam" id="PF08239"/>
    </source>
</evidence>
<sequence length="299" mass="35060">MKKIIYLIPMLFFFFCKGKVDNTKRDQINDTIIQKKENQIHTVIIPKKVRKEIGLINDSDGYTNARKKPSSSSEVLFIILEGEYFTYVPLKESNWSEIETLDGKIAYVHNSRIKKVNPNTLITFFSSYYDDKEEKDGLRKNIININKLDESKAFSIDSFPYSRLSIKKKSNDTIFLLSKDKKKSIEIIAGSFEKDKHSIEFDENNFISRIDSKKVFGNDKTPLREIKRITVNNDIRFNLDKDIFNNLYEPNFDNIEVYIKDSHQLILVMTNGYGSINSYKSILIFDKEKLLRHINYIPF</sequence>
<feature type="domain" description="SH3b" evidence="1">
    <location>
        <begin position="63"/>
        <end position="113"/>
    </location>
</feature>
<accession>A0ABS1WLC4</accession>
<dbReference type="Proteomes" id="UP000605013">
    <property type="component" value="Unassembled WGS sequence"/>
</dbReference>
<dbReference type="EMBL" id="JAEMEF010000006">
    <property type="protein sequence ID" value="MBL7559911.1"/>
    <property type="molecule type" value="Genomic_DNA"/>
</dbReference>
<gene>
    <name evidence="2" type="ORF">JAO71_08865</name>
</gene>
<evidence type="ECO:0000313" key="2">
    <source>
        <dbReference type="EMBL" id="MBL7559911.1"/>
    </source>
</evidence>